<comment type="subcellular location">
    <subcellularLocation>
        <location evidence="1">Membrane</location>
        <topology evidence="1">Single-pass membrane protein</topology>
    </subcellularLocation>
</comment>
<dbReference type="GO" id="GO:0001937">
    <property type="term" value="P:negative regulation of endothelial cell proliferation"/>
    <property type="evidence" value="ECO:0007669"/>
    <property type="project" value="TreeGrafter"/>
</dbReference>
<evidence type="ECO:0000256" key="1">
    <source>
        <dbReference type="ARBA" id="ARBA00004167"/>
    </source>
</evidence>
<dbReference type="GO" id="GO:0016020">
    <property type="term" value="C:membrane"/>
    <property type="evidence" value="ECO:0007669"/>
    <property type="project" value="UniProtKB-SubCell"/>
</dbReference>
<dbReference type="InterPro" id="IPR007084">
    <property type="entry name" value="BRICHOS_dom"/>
</dbReference>
<dbReference type="Proteomes" id="UP001274896">
    <property type="component" value="Unassembled WGS sequence"/>
</dbReference>
<dbReference type="GO" id="GO:0016525">
    <property type="term" value="P:negative regulation of angiogenesis"/>
    <property type="evidence" value="ECO:0007669"/>
    <property type="project" value="TreeGrafter"/>
</dbReference>
<dbReference type="PANTHER" id="PTHR14064">
    <property type="entry name" value="CHONDROMODULIN-RELATED"/>
    <property type="match status" value="1"/>
</dbReference>
<evidence type="ECO:0000256" key="3">
    <source>
        <dbReference type="ARBA" id="ARBA00022692"/>
    </source>
</evidence>
<dbReference type="AlphaFoldDB" id="A0AAE0QXD4"/>
<evidence type="ECO:0000256" key="2">
    <source>
        <dbReference type="ARBA" id="ARBA00009898"/>
    </source>
</evidence>
<evidence type="ECO:0000256" key="6">
    <source>
        <dbReference type="ARBA" id="ARBA00023157"/>
    </source>
</evidence>
<keyword evidence="3" id="KW-0812">Transmembrane</keyword>
<protein>
    <recommendedName>
        <fullName evidence="9">BRICHOS domain-containing protein</fullName>
    </recommendedName>
</protein>
<evidence type="ECO:0000256" key="7">
    <source>
        <dbReference type="ARBA" id="ARBA00023180"/>
    </source>
</evidence>
<proteinExistence type="inferred from homology"/>
<organism evidence="10 11">
    <name type="scientific">Hemibagrus guttatus</name>
    <dbReference type="NCBI Taxonomy" id="175788"/>
    <lineage>
        <taxon>Eukaryota</taxon>
        <taxon>Metazoa</taxon>
        <taxon>Chordata</taxon>
        <taxon>Craniata</taxon>
        <taxon>Vertebrata</taxon>
        <taxon>Euteleostomi</taxon>
        <taxon>Actinopterygii</taxon>
        <taxon>Neopterygii</taxon>
        <taxon>Teleostei</taxon>
        <taxon>Ostariophysi</taxon>
        <taxon>Siluriformes</taxon>
        <taxon>Bagridae</taxon>
        <taxon>Hemibagrus</taxon>
    </lineage>
</organism>
<keyword evidence="7" id="KW-0325">Glycoprotein</keyword>
<name>A0AAE0QXD4_9TELE</name>
<evidence type="ECO:0000256" key="5">
    <source>
        <dbReference type="ARBA" id="ARBA00023136"/>
    </source>
</evidence>
<evidence type="ECO:0000256" key="8">
    <source>
        <dbReference type="SAM" id="MobiDB-lite"/>
    </source>
</evidence>
<dbReference type="Pfam" id="PF04089">
    <property type="entry name" value="BRICHOS"/>
    <property type="match status" value="1"/>
</dbReference>
<comment type="caution">
    <text evidence="10">The sequence shown here is derived from an EMBL/GenBank/DDBJ whole genome shotgun (WGS) entry which is preliminary data.</text>
</comment>
<evidence type="ECO:0000259" key="9">
    <source>
        <dbReference type="Pfam" id="PF04089"/>
    </source>
</evidence>
<evidence type="ECO:0000313" key="11">
    <source>
        <dbReference type="Proteomes" id="UP001274896"/>
    </source>
</evidence>
<reference evidence="10" key="1">
    <citation type="submission" date="2023-06" db="EMBL/GenBank/DDBJ databases">
        <title>Male Hemibagrus guttatus genome.</title>
        <authorList>
            <person name="Bian C."/>
        </authorList>
    </citation>
    <scope>NUCLEOTIDE SEQUENCE</scope>
    <source>
        <strain evidence="10">Male_cb2023</strain>
        <tissue evidence="10">Muscle</tissue>
    </source>
</reference>
<gene>
    <name evidence="10" type="ORF">QTP70_016933</name>
</gene>
<feature type="compositionally biased region" description="Basic and acidic residues" evidence="8">
    <location>
        <begin position="237"/>
        <end position="252"/>
    </location>
</feature>
<feature type="region of interest" description="Disordered" evidence="8">
    <location>
        <begin position="229"/>
        <end position="252"/>
    </location>
</feature>
<evidence type="ECO:0000313" key="10">
    <source>
        <dbReference type="EMBL" id="KAK3535519.1"/>
    </source>
</evidence>
<evidence type="ECO:0000256" key="4">
    <source>
        <dbReference type="ARBA" id="ARBA00022989"/>
    </source>
</evidence>
<sequence length="252" mass="29494">MKNHNIDMVLSYNPMKNKIRMGLTSIHYDKHQRCYIRKLPKLDKFGEPEEGNMQVEDPYVWIPAKELINNRSFLQNSKIWEICQELPIHWIHLCPLRDATFSKDVKMQYTLETQAQVVHQARDVMDEFSPRGLSHGGDLASIFKDNFRCQFIPTDDFSSFELQLYVVDFNYPVLFAVIYHPPKINKNFIQEFSEVLAGIVPKYDKILICDNVDYVQSAGRDYGKTSYNNITKRKSQKHTDHSSDLIKPGQKE</sequence>
<keyword evidence="11" id="KW-1185">Reference proteome</keyword>
<comment type="similarity">
    <text evidence="2">Belongs to the chondromodulin-1 family.</text>
</comment>
<keyword evidence="5" id="KW-0472">Membrane</keyword>
<accession>A0AAE0QXD4</accession>
<dbReference type="EMBL" id="JAUCMX010000009">
    <property type="protein sequence ID" value="KAK3535519.1"/>
    <property type="molecule type" value="Genomic_DNA"/>
</dbReference>
<dbReference type="PANTHER" id="PTHR14064:SF3">
    <property type="entry name" value="TENOMODULIN"/>
    <property type="match status" value="1"/>
</dbReference>
<keyword evidence="6" id="KW-1015">Disulfide bond</keyword>
<keyword evidence="4" id="KW-1133">Transmembrane helix</keyword>
<dbReference type="InterPro" id="IPR043405">
    <property type="entry name" value="Chondromodulin/Tenomodulin"/>
</dbReference>
<feature type="domain" description="BRICHOS" evidence="9">
    <location>
        <begin position="21"/>
        <end position="90"/>
    </location>
</feature>